<protein>
    <submittedName>
        <fullName evidence="2">Histidine-type phosphatase</fullName>
    </submittedName>
</protein>
<organism evidence="2 3">
    <name type="scientific">Clavibacter lycopersici</name>
    <dbReference type="NCBI Taxonomy" id="2301718"/>
    <lineage>
        <taxon>Bacteria</taxon>
        <taxon>Bacillati</taxon>
        <taxon>Actinomycetota</taxon>
        <taxon>Actinomycetes</taxon>
        <taxon>Micrococcales</taxon>
        <taxon>Microbacteriaceae</taxon>
        <taxon>Clavibacter</taxon>
    </lineage>
</organism>
<name>A0A399T5Q5_9MICO</name>
<sequence>GSPSELAAADASAARGETLAATGMSADELPFLAVLAFALAAAGITAVGVVRRPQRDRPTGGTR</sequence>
<keyword evidence="1" id="KW-0472">Membrane</keyword>
<dbReference type="Proteomes" id="UP000266484">
    <property type="component" value="Unassembled WGS sequence"/>
</dbReference>
<comment type="caution">
    <text evidence="2">The sequence shown here is derived from an EMBL/GenBank/DDBJ whole genome shotgun (WGS) entry which is preliminary data.</text>
</comment>
<feature type="non-terminal residue" evidence="2">
    <location>
        <position position="1"/>
    </location>
</feature>
<evidence type="ECO:0000313" key="2">
    <source>
        <dbReference type="EMBL" id="RIJ50304.1"/>
    </source>
</evidence>
<feature type="transmembrane region" description="Helical" evidence="1">
    <location>
        <begin position="29"/>
        <end position="50"/>
    </location>
</feature>
<gene>
    <name evidence="2" type="ORF">DZG00_11170</name>
</gene>
<dbReference type="AlphaFoldDB" id="A0A399T5Q5"/>
<evidence type="ECO:0000313" key="3">
    <source>
        <dbReference type="Proteomes" id="UP000266484"/>
    </source>
</evidence>
<evidence type="ECO:0000256" key="1">
    <source>
        <dbReference type="SAM" id="Phobius"/>
    </source>
</evidence>
<proteinExistence type="predicted"/>
<accession>A0A399T5Q5</accession>
<dbReference type="EMBL" id="QWGT01000174">
    <property type="protein sequence ID" value="RIJ50304.1"/>
    <property type="molecule type" value="Genomic_DNA"/>
</dbReference>
<keyword evidence="3" id="KW-1185">Reference proteome</keyword>
<keyword evidence="1" id="KW-0812">Transmembrane</keyword>
<keyword evidence="1" id="KW-1133">Transmembrane helix</keyword>
<reference evidence="2 3" key="1">
    <citation type="submission" date="2018-08" db="EMBL/GenBank/DDBJ databases">
        <title>Genome Sequence of Clavibacter michiganensis Subspecies type strains, and the Atypical Peach-Colored Strains Isolated from Tomato.</title>
        <authorList>
            <person name="Osdaghi E."/>
            <person name="Portier P."/>
            <person name="Briand M."/>
            <person name="Jacques M.-A."/>
        </authorList>
    </citation>
    <scope>NUCLEOTIDE SEQUENCE [LARGE SCALE GENOMIC DNA]</scope>
    <source>
        <strain evidence="2 3">CFBP 8615</strain>
    </source>
</reference>